<dbReference type="EMBL" id="JAJEPS010000020">
    <property type="protein sequence ID" value="MCC2127411.1"/>
    <property type="molecule type" value="Genomic_DNA"/>
</dbReference>
<organism evidence="3 4">
    <name type="scientific">Hominiventricola filiformis</name>
    <dbReference type="NCBI Taxonomy" id="2885352"/>
    <lineage>
        <taxon>Bacteria</taxon>
        <taxon>Bacillati</taxon>
        <taxon>Bacillota</taxon>
        <taxon>Clostridia</taxon>
        <taxon>Lachnospirales</taxon>
        <taxon>Lachnospiraceae</taxon>
        <taxon>Hominiventricola</taxon>
    </lineage>
</organism>
<comment type="caution">
    <text evidence="3">The sequence shown here is derived from an EMBL/GenBank/DDBJ whole genome shotgun (WGS) entry which is preliminary data.</text>
</comment>
<name>A0AAE3A7G8_9FIRM</name>
<dbReference type="Proteomes" id="UP001198220">
    <property type="component" value="Unassembled WGS sequence"/>
</dbReference>
<keyword evidence="1" id="KW-0472">Membrane</keyword>
<evidence type="ECO:0000313" key="4">
    <source>
        <dbReference type="Proteomes" id="UP001198220"/>
    </source>
</evidence>
<evidence type="ECO:0000259" key="2">
    <source>
        <dbReference type="Pfam" id="PF01609"/>
    </source>
</evidence>
<reference evidence="3 4" key="1">
    <citation type="submission" date="2021-10" db="EMBL/GenBank/DDBJ databases">
        <title>Anaerobic single-cell dispensing facilitates the cultivation of human gut bacteria.</title>
        <authorList>
            <person name="Afrizal A."/>
        </authorList>
    </citation>
    <scope>NUCLEOTIDE SEQUENCE [LARGE SCALE GENOMIC DNA]</scope>
    <source>
        <strain evidence="3 4">CLA-AA-H276</strain>
    </source>
</reference>
<dbReference type="PANTHER" id="PTHR30007">
    <property type="entry name" value="PHP DOMAIN PROTEIN"/>
    <property type="match status" value="1"/>
</dbReference>
<dbReference type="GO" id="GO:0006313">
    <property type="term" value="P:DNA transposition"/>
    <property type="evidence" value="ECO:0007669"/>
    <property type="project" value="InterPro"/>
</dbReference>
<dbReference type="AlphaFoldDB" id="A0AAE3A7G8"/>
<sequence length="157" mass="17501">MDIVDSVTLPATMQGYMLAAIGVSHGGKTTKIHAVVDALGNPAHFLLTGGNIFDASVAVDLLSEVKISGSNILGDKAYGTNSIRIYITEQRASYTIPPKSNVIEPWFCDFYTYKERHLIECFFKKLKVFRRVATRYDKLAVSFLVFVHLASIWILLK</sequence>
<dbReference type="NCBIfam" id="NF033580">
    <property type="entry name" value="transpos_IS5_3"/>
    <property type="match status" value="1"/>
</dbReference>
<dbReference type="GO" id="GO:0003677">
    <property type="term" value="F:DNA binding"/>
    <property type="evidence" value="ECO:0007669"/>
    <property type="project" value="InterPro"/>
</dbReference>
<dbReference type="Pfam" id="PF01609">
    <property type="entry name" value="DDE_Tnp_1"/>
    <property type="match status" value="1"/>
</dbReference>
<dbReference type="InterPro" id="IPR002559">
    <property type="entry name" value="Transposase_11"/>
</dbReference>
<feature type="transmembrane region" description="Helical" evidence="1">
    <location>
        <begin position="139"/>
        <end position="156"/>
    </location>
</feature>
<keyword evidence="1" id="KW-1133">Transmembrane helix</keyword>
<accession>A0AAE3A7G8</accession>
<feature type="domain" description="Transposase IS4-like" evidence="2">
    <location>
        <begin position="3"/>
        <end position="102"/>
    </location>
</feature>
<proteinExistence type="predicted"/>
<gene>
    <name evidence="3" type="ORF">LKD36_14740</name>
</gene>
<dbReference type="GO" id="GO:0004803">
    <property type="term" value="F:transposase activity"/>
    <property type="evidence" value="ECO:0007669"/>
    <property type="project" value="InterPro"/>
</dbReference>
<protein>
    <submittedName>
        <fullName evidence="3">IS5 family transposase</fullName>
    </submittedName>
</protein>
<keyword evidence="4" id="KW-1185">Reference proteome</keyword>
<dbReference type="PANTHER" id="PTHR30007:SF1">
    <property type="entry name" value="BLR1914 PROTEIN"/>
    <property type="match status" value="1"/>
</dbReference>
<evidence type="ECO:0000256" key="1">
    <source>
        <dbReference type="SAM" id="Phobius"/>
    </source>
</evidence>
<dbReference type="RefSeq" id="WP_308460066.1">
    <property type="nucleotide sequence ID" value="NZ_JAJEPS010000020.1"/>
</dbReference>
<evidence type="ECO:0000313" key="3">
    <source>
        <dbReference type="EMBL" id="MCC2127411.1"/>
    </source>
</evidence>
<keyword evidence="1" id="KW-0812">Transmembrane</keyword>